<dbReference type="GO" id="GO:0000166">
    <property type="term" value="F:nucleotide binding"/>
    <property type="evidence" value="ECO:0007669"/>
    <property type="project" value="InterPro"/>
</dbReference>
<dbReference type="Pfam" id="PF22725">
    <property type="entry name" value="GFO_IDH_MocA_C3"/>
    <property type="match status" value="1"/>
</dbReference>
<gene>
    <name evidence="5" type="ORF">METZ01_LOCUS353844</name>
</gene>
<sequence>KTAKIICGELGIPKSYGSYEELLADPEIDAVYNPLPNHLHVPWTIEAARSGKHVLCEKPIALDAEEATQLLEVQKGTGVLIQEAFMVRDNPQWHKVCDKIQDGEIGELRAIQSAFSYMNRDPNNIRNMADIGGGGIYDIGCYPVFISRMLFGEEPLEVTALIEKDPDFKTDRLASGMMKFPSGQSSFLCSTQLVPYQRVQVFGTKKRIEVEVPFNAPNQMPCRVFLDDGSANHGRFKLIEDLPVCDQYTKQAEAFENKILSGSIDNSPLQDAISNMVIIDALYRSGNTGQIVKI</sequence>
<dbReference type="InterPro" id="IPR036291">
    <property type="entry name" value="NAD(P)-bd_dom_sf"/>
</dbReference>
<evidence type="ECO:0008006" key="6">
    <source>
        <dbReference type="Google" id="ProtNLM"/>
    </source>
</evidence>
<comment type="similarity">
    <text evidence="1">Belongs to the Gfo/Idh/MocA family.</text>
</comment>
<dbReference type="SUPFAM" id="SSF51735">
    <property type="entry name" value="NAD(P)-binding Rossmann-fold domains"/>
    <property type="match status" value="1"/>
</dbReference>
<feature type="domain" description="GFO/IDH/MocA-like oxidoreductase" evidence="4">
    <location>
        <begin position="95"/>
        <end position="209"/>
    </location>
</feature>
<evidence type="ECO:0000259" key="3">
    <source>
        <dbReference type="Pfam" id="PF01408"/>
    </source>
</evidence>
<dbReference type="InterPro" id="IPR000683">
    <property type="entry name" value="Gfo/Idh/MocA-like_OxRdtase_N"/>
</dbReference>
<dbReference type="AlphaFoldDB" id="A0A382RU39"/>
<evidence type="ECO:0000259" key="4">
    <source>
        <dbReference type="Pfam" id="PF22725"/>
    </source>
</evidence>
<protein>
    <recommendedName>
        <fullName evidence="6">Gfo/Idh/MocA-like oxidoreductase N-terminal domain-containing protein</fullName>
    </recommendedName>
</protein>
<reference evidence="5" key="1">
    <citation type="submission" date="2018-05" db="EMBL/GenBank/DDBJ databases">
        <authorList>
            <person name="Lanie J.A."/>
            <person name="Ng W.-L."/>
            <person name="Kazmierczak K.M."/>
            <person name="Andrzejewski T.M."/>
            <person name="Davidsen T.M."/>
            <person name="Wayne K.J."/>
            <person name="Tettelin H."/>
            <person name="Glass J.I."/>
            <person name="Rusch D."/>
            <person name="Podicherti R."/>
            <person name="Tsui H.-C.T."/>
            <person name="Winkler M.E."/>
        </authorList>
    </citation>
    <scope>NUCLEOTIDE SEQUENCE</scope>
</reference>
<dbReference type="Gene3D" id="3.30.360.10">
    <property type="entry name" value="Dihydrodipicolinate Reductase, domain 2"/>
    <property type="match status" value="1"/>
</dbReference>
<organism evidence="5">
    <name type="scientific">marine metagenome</name>
    <dbReference type="NCBI Taxonomy" id="408172"/>
    <lineage>
        <taxon>unclassified sequences</taxon>
        <taxon>metagenomes</taxon>
        <taxon>ecological metagenomes</taxon>
    </lineage>
</organism>
<dbReference type="InterPro" id="IPR050984">
    <property type="entry name" value="Gfo/Idh/MocA_domain"/>
</dbReference>
<dbReference type="Gene3D" id="3.40.50.720">
    <property type="entry name" value="NAD(P)-binding Rossmann-like Domain"/>
    <property type="match status" value="1"/>
</dbReference>
<evidence type="ECO:0000256" key="1">
    <source>
        <dbReference type="ARBA" id="ARBA00010928"/>
    </source>
</evidence>
<feature type="domain" description="Gfo/Idh/MocA-like oxidoreductase N-terminal" evidence="3">
    <location>
        <begin position="3"/>
        <end position="83"/>
    </location>
</feature>
<proteinExistence type="inferred from homology"/>
<dbReference type="SUPFAM" id="SSF55347">
    <property type="entry name" value="Glyceraldehyde-3-phosphate dehydrogenase-like, C-terminal domain"/>
    <property type="match status" value="1"/>
</dbReference>
<dbReference type="GO" id="GO:0016491">
    <property type="term" value="F:oxidoreductase activity"/>
    <property type="evidence" value="ECO:0007669"/>
    <property type="project" value="UniProtKB-KW"/>
</dbReference>
<dbReference type="InterPro" id="IPR055170">
    <property type="entry name" value="GFO_IDH_MocA-like_dom"/>
</dbReference>
<accession>A0A382RU39</accession>
<dbReference type="Pfam" id="PF01408">
    <property type="entry name" value="GFO_IDH_MocA"/>
    <property type="match status" value="1"/>
</dbReference>
<name>A0A382RU39_9ZZZZ</name>
<dbReference type="PANTHER" id="PTHR22604">
    <property type="entry name" value="OXIDOREDUCTASES"/>
    <property type="match status" value="1"/>
</dbReference>
<dbReference type="PANTHER" id="PTHR22604:SF105">
    <property type="entry name" value="TRANS-1,2-DIHYDROBENZENE-1,2-DIOL DEHYDROGENASE"/>
    <property type="match status" value="1"/>
</dbReference>
<dbReference type="EMBL" id="UINC01124085">
    <property type="protein sequence ID" value="SVD00990.1"/>
    <property type="molecule type" value="Genomic_DNA"/>
</dbReference>
<evidence type="ECO:0000256" key="2">
    <source>
        <dbReference type="ARBA" id="ARBA00023002"/>
    </source>
</evidence>
<evidence type="ECO:0000313" key="5">
    <source>
        <dbReference type="EMBL" id="SVD00990.1"/>
    </source>
</evidence>
<keyword evidence="2" id="KW-0560">Oxidoreductase</keyword>
<feature type="non-terminal residue" evidence="5">
    <location>
        <position position="1"/>
    </location>
</feature>